<dbReference type="GO" id="GO:0106300">
    <property type="term" value="P:protein-DNA covalent cross-linking repair"/>
    <property type="evidence" value="ECO:0007669"/>
    <property type="project" value="InterPro"/>
</dbReference>
<proteinExistence type="inferred from homology"/>
<keyword evidence="5" id="KW-0190">Covalent protein-DNA linkage</keyword>
<evidence type="ECO:0000256" key="8">
    <source>
        <dbReference type="RuleBase" id="RU364100"/>
    </source>
</evidence>
<accession>A0A7R7IDM4</accession>
<dbReference type="GO" id="GO:0008233">
    <property type="term" value="F:peptidase activity"/>
    <property type="evidence" value="ECO:0007669"/>
    <property type="project" value="UniProtKB-KW"/>
</dbReference>
<reference evidence="9 10" key="1">
    <citation type="submission" date="2020-11" db="EMBL/GenBank/DDBJ databases">
        <title>Draft genome sequencing of a Lachnospiraceae strain isolated from anoxic soil subjected to BSD treatment.</title>
        <authorList>
            <person name="Uek A."/>
            <person name="Tonouchi A."/>
        </authorList>
    </citation>
    <scope>NUCLEOTIDE SEQUENCE [LARGE SCALE GENOMIC DNA]</scope>
    <source>
        <strain evidence="9 10">TB5</strain>
    </source>
</reference>
<keyword evidence="7" id="KW-0456">Lyase</keyword>
<dbReference type="EMBL" id="AP024169">
    <property type="protein sequence ID" value="BCN31702.1"/>
    <property type="molecule type" value="Genomic_DNA"/>
</dbReference>
<keyword evidence="10" id="KW-1185">Reference proteome</keyword>
<evidence type="ECO:0000313" key="9">
    <source>
        <dbReference type="EMBL" id="BCN31702.1"/>
    </source>
</evidence>
<dbReference type="InterPro" id="IPR036590">
    <property type="entry name" value="SRAP-like"/>
</dbReference>
<evidence type="ECO:0000313" key="10">
    <source>
        <dbReference type="Proteomes" id="UP000595897"/>
    </source>
</evidence>
<dbReference type="Pfam" id="PF02586">
    <property type="entry name" value="SRAP"/>
    <property type="match status" value="1"/>
</dbReference>
<gene>
    <name evidence="9" type="ORF">bsdtb5_29970</name>
</gene>
<dbReference type="InterPro" id="IPR003738">
    <property type="entry name" value="SRAP"/>
</dbReference>
<evidence type="ECO:0000256" key="4">
    <source>
        <dbReference type="ARBA" id="ARBA00022801"/>
    </source>
</evidence>
<dbReference type="KEGG" id="ahb:bsdtb5_29970"/>
<evidence type="ECO:0000256" key="2">
    <source>
        <dbReference type="ARBA" id="ARBA00022670"/>
    </source>
</evidence>
<keyword evidence="4 8" id="KW-0378">Hydrolase</keyword>
<protein>
    <recommendedName>
        <fullName evidence="8">Abasic site processing protein</fullName>
        <ecNumber evidence="8">3.4.-.-</ecNumber>
    </recommendedName>
</protein>
<evidence type="ECO:0000256" key="5">
    <source>
        <dbReference type="ARBA" id="ARBA00023124"/>
    </source>
</evidence>
<evidence type="ECO:0000256" key="3">
    <source>
        <dbReference type="ARBA" id="ARBA00022763"/>
    </source>
</evidence>
<evidence type="ECO:0000256" key="1">
    <source>
        <dbReference type="ARBA" id="ARBA00008136"/>
    </source>
</evidence>
<dbReference type="GO" id="GO:0006508">
    <property type="term" value="P:proteolysis"/>
    <property type="evidence" value="ECO:0007669"/>
    <property type="project" value="UniProtKB-KW"/>
</dbReference>
<evidence type="ECO:0000256" key="7">
    <source>
        <dbReference type="ARBA" id="ARBA00023239"/>
    </source>
</evidence>
<dbReference type="Proteomes" id="UP000595897">
    <property type="component" value="Chromosome"/>
</dbReference>
<comment type="similarity">
    <text evidence="1 8">Belongs to the SOS response-associated peptidase family.</text>
</comment>
<dbReference type="PANTHER" id="PTHR13604">
    <property type="entry name" value="DC12-RELATED"/>
    <property type="match status" value="1"/>
</dbReference>
<dbReference type="Gene3D" id="3.90.1680.10">
    <property type="entry name" value="SOS response associated peptidase-like"/>
    <property type="match status" value="1"/>
</dbReference>
<dbReference type="PANTHER" id="PTHR13604:SF0">
    <property type="entry name" value="ABASIC SITE PROCESSING PROTEIN HMCES"/>
    <property type="match status" value="1"/>
</dbReference>
<name>A0A7R7IDM4_9FIRM</name>
<keyword evidence="3" id="KW-0227">DNA damage</keyword>
<dbReference type="EC" id="3.4.-.-" evidence="8"/>
<keyword evidence="6" id="KW-0238">DNA-binding</keyword>
<evidence type="ECO:0000256" key="6">
    <source>
        <dbReference type="ARBA" id="ARBA00023125"/>
    </source>
</evidence>
<dbReference type="AlphaFoldDB" id="A0A7R7IDM4"/>
<dbReference type="SUPFAM" id="SSF143081">
    <property type="entry name" value="BB1717-like"/>
    <property type="match status" value="1"/>
</dbReference>
<dbReference type="GO" id="GO:0003697">
    <property type="term" value="F:single-stranded DNA binding"/>
    <property type="evidence" value="ECO:0007669"/>
    <property type="project" value="InterPro"/>
</dbReference>
<dbReference type="GO" id="GO:0016829">
    <property type="term" value="F:lyase activity"/>
    <property type="evidence" value="ECO:0007669"/>
    <property type="project" value="UniProtKB-KW"/>
</dbReference>
<sequence length="195" mass="22983">MCGRFLFTYDDDIDEMRELTDRILHKYGDDAKIKNGEVFPTDKAVVILEDGKNMDPDFALWGFKSFNNKGVIINARAETVFEKKMFRESILNRRCIIPSTGFFEWNQTGEKHKYLFRIQQQKMLYMAGFYNEIAGERRFVILTTNANDSMSDIHHRMPVIIEKDYLEDWVQSKDISLIENYLSKKQPELIKEMVG</sequence>
<organism evidence="9 10">
    <name type="scientific">Anaeromicropila herbilytica</name>
    <dbReference type="NCBI Taxonomy" id="2785025"/>
    <lineage>
        <taxon>Bacteria</taxon>
        <taxon>Bacillati</taxon>
        <taxon>Bacillota</taxon>
        <taxon>Clostridia</taxon>
        <taxon>Lachnospirales</taxon>
        <taxon>Lachnospiraceae</taxon>
        <taxon>Anaeromicropila</taxon>
    </lineage>
</organism>
<dbReference type="RefSeq" id="WP_271712804.1">
    <property type="nucleotide sequence ID" value="NZ_AP024169.1"/>
</dbReference>
<keyword evidence="2 8" id="KW-0645">Protease</keyword>